<evidence type="ECO:0000256" key="5">
    <source>
        <dbReference type="ARBA" id="ARBA00023034"/>
    </source>
</evidence>
<reference evidence="9" key="1">
    <citation type="journal article" date="2018" name="Gigascience">
        <title>Genome assembly of the Pink Ipe (Handroanthus impetiginosus, Bignoniaceae), a highly valued, ecologically keystone Neotropical timber forest tree.</title>
        <authorList>
            <person name="Silva-Junior O.B."/>
            <person name="Grattapaglia D."/>
            <person name="Novaes E."/>
            <person name="Collevatti R.G."/>
        </authorList>
    </citation>
    <scope>NUCLEOTIDE SEQUENCE [LARGE SCALE GENOMIC DNA]</scope>
    <source>
        <strain evidence="9">cv. UFG-1</strain>
    </source>
</reference>
<dbReference type="Proteomes" id="UP000231279">
    <property type="component" value="Unassembled WGS sequence"/>
</dbReference>
<keyword evidence="6" id="KW-0812">Transmembrane</keyword>
<dbReference type="GO" id="GO:0102983">
    <property type="term" value="F:xylogalacturonan beta-1,3-xylosyltransferase activity"/>
    <property type="evidence" value="ECO:0007669"/>
    <property type="project" value="UniProtKB-EC"/>
</dbReference>
<evidence type="ECO:0000313" key="9">
    <source>
        <dbReference type="Proteomes" id="UP000231279"/>
    </source>
</evidence>
<feature type="transmembrane region" description="Helical" evidence="6">
    <location>
        <begin position="12"/>
        <end position="35"/>
    </location>
</feature>
<keyword evidence="9" id="KW-1185">Reference proteome</keyword>
<keyword evidence="6" id="KW-1133">Transmembrane helix</keyword>
<keyword evidence="6" id="KW-0472">Membrane</keyword>
<dbReference type="EMBL" id="NKXS01001428">
    <property type="protein sequence ID" value="PIN18653.1"/>
    <property type="molecule type" value="Genomic_DNA"/>
</dbReference>
<evidence type="ECO:0000256" key="6">
    <source>
        <dbReference type="SAM" id="Phobius"/>
    </source>
</evidence>
<evidence type="ECO:0000256" key="4">
    <source>
        <dbReference type="ARBA" id="ARBA00022968"/>
    </source>
</evidence>
<comment type="similarity">
    <text evidence="2">Belongs to the glycosyltransferase 47 family.</text>
</comment>
<name>A0A2G9HMI9_9LAMI</name>
<dbReference type="GO" id="GO:0000139">
    <property type="term" value="C:Golgi membrane"/>
    <property type="evidence" value="ECO:0007669"/>
    <property type="project" value="UniProtKB-SubCell"/>
</dbReference>
<keyword evidence="3 8" id="KW-0328">Glycosyltransferase</keyword>
<evidence type="ECO:0000259" key="7">
    <source>
        <dbReference type="Pfam" id="PF03016"/>
    </source>
</evidence>
<sequence length="391" mass="45828">MTMIFHCFRCLPLIWVVIPLFFFSLMCTFLSYYGLREFRFDLINNVEAVKVEEIVGDVYHSAEIFRMNYAEMEKDFKIYLYPDGDYMNNKHLISGWYASEGYFSKNLRESSFVTDDPDRAHLFFIPISCCHKLQQQVASYKEIASKIGKYLGIIYSYPFWNRTLGADHFFVSCHEVDIEATVGVPRLIKNSIRIACSPTYNTVGYFPHKDVSLPSVMYPFPKPAGRGHIHNRTILGYWAGNCNSALRNKLVKLWGKDQELDIQNTTFYKAGRMQKFYGAKFCICPAGSRVTTSRIMMAIRYGCVPVILADYLDLPFSNVLDWQKFSIILKESDVYRLKDILRAKEVADFRMLHNNLVKAQRHFQWNTPPVKYDAFHMVMYDLWLRRHVVRY</sequence>
<dbReference type="InterPro" id="IPR004263">
    <property type="entry name" value="Exostosin"/>
</dbReference>
<evidence type="ECO:0000256" key="2">
    <source>
        <dbReference type="ARBA" id="ARBA00010271"/>
    </source>
</evidence>
<dbReference type="PANTHER" id="PTHR11062:SF378">
    <property type="entry name" value="EXOSTOSIN GT47 DOMAIN-CONTAINING PROTEIN"/>
    <property type="match status" value="1"/>
</dbReference>
<feature type="domain" description="Exostosin GT47" evidence="7">
    <location>
        <begin position="73"/>
        <end position="343"/>
    </location>
</feature>
<dbReference type="PANTHER" id="PTHR11062">
    <property type="entry name" value="EXOSTOSIN HEPARAN SULFATE GLYCOSYLTRANSFERASE -RELATED"/>
    <property type="match status" value="1"/>
</dbReference>
<organism evidence="8 9">
    <name type="scientific">Handroanthus impetiginosus</name>
    <dbReference type="NCBI Taxonomy" id="429701"/>
    <lineage>
        <taxon>Eukaryota</taxon>
        <taxon>Viridiplantae</taxon>
        <taxon>Streptophyta</taxon>
        <taxon>Embryophyta</taxon>
        <taxon>Tracheophyta</taxon>
        <taxon>Spermatophyta</taxon>
        <taxon>Magnoliopsida</taxon>
        <taxon>eudicotyledons</taxon>
        <taxon>Gunneridae</taxon>
        <taxon>Pentapetalae</taxon>
        <taxon>asterids</taxon>
        <taxon>lamiids</taxon>
        <taxon>Lamiales</taxon>
        <taxon>Bignoniaceae</taxon>
        <taxon>Crescentiina</taxon>
        <taxon>Tabebuia alliance</taxon>
        <taxon>Handroanthus</taxon>
    </lineage>
</organism>
<evidence type="ECO:0000313" key="8">
    <source>
        <dbReference type="EMBL" id="PIN18653.1"/>
    </source>
</evidence>
<comment type="subcellular location">
    <subcellularLocation>
        <location evidence="1">Golgi apparatus membrane</location>
        <topology evidence="1">Single-pass type II membrane protein</topology>
    </subcellularLocation>
</comment>
<keyword evidence="8" id="KW-0808">Transferase</keyword>
<dbReference type="InterPro" id="IPR040911">
    <property type="entry name" value="Exostosin_GT47"/>
</dbReference>
<evidence type="ECO:0000256" key="3">
    <source>
        <dbReference type="ARBA" id="ARBA00022676"/>
    </source>
</evidence>
<proteinExistence type="inferred from homology"/>
<dbReference type="AlphaFoldDB" id="A0A2G9HMI9"/>
<accession>A0A2G9HMI9</accession>
<protein>
    <submittedName>
        <fullName evidence="8">Acetylglucosaminyltransferase EXT1/exostosin 1</fullName>
        <ecNumber evidence="8">2.4.2.41</ecNumber>
    </submittedName>
</protein>
<dbReference type="EC" id="2.4.2.41" evidence="8"/>
<dbReference type="STRING" id="429701.A0A2G9HMI9"/>
<evidence type="ECO:0000256" key="1">
    <source>
        <dbReference type="ARBA" id="ARBA00004323"/>
    </source>
</evidence>
<keyword evidence="4" id="KW-0735">Signal-anchor</keyword>
<dbReference type="Pfam" id="PF03016">
    <property type="entry name" value="Exostosin_GT47"/>
    <property type="match status" value="1"/>
</dbReference>
<dbReference type="OrthoDB" id="1924787at2759"/>
<comment type="caution">
    <text evidence="8">The sequence shown here is derived from an EMBL/GenBank/DDBJ whole genome shotgun (WGS) entry which is preliminary data.</text>
</comment>
<gene>
    <name evidence="8" type="ORF">CDL12_08674</name>
</gene>
<keyword evidence="5" id="KW-0333">Golgi apparatus</keyword>